<dbReference type="SMART" id="SM00980">
    <property type="entry name" value="THAP"/>
    <property type="match status" value="1"/>
</dbReference>
<keyword evidence="3" id="KW-0862">Zinc</keyword>
<feature type="compositionally biased region" description="Basic and acidic residues" evidence="7">
    <location>
        <begin position="117"/>
        <end position="129"/>
    </location>
</feature>
<dbReference type="Gene3D" id="6.20.210.20">
    <property type="entry name" value="THAP domain"/>
    <property type="match status" value="1"/>
</dbReference>
<comment type="caution">
    <text evidence="9">The sequence shown here is derived from an EMBL/GenBank/DDBJ whole genome shotgun (WGS) entry which is preliminary data.</text>
</comment>
<keyword evidence="2 5" id="KW-0863">Zinc-finger</keyword>
<reference evidence="9" key="1">
    <citation type="submission" date="2020-10" db="EMBL/GenBank/DDBJ databases">
        <title>Chromosome-scale genome assembly of the Allis shad, Alosa alosa.</title>
        <authorList>
            <person name="Margot Z."/>
            <person name="Christophe K."/>
            <person name="Cabau C."/>
            <person name="Louis A."/>
            <person name="Berthelot C."/>
            <person name="Parey E."/>
            <person name="Roest Crollius H."/>
            <person name="Montfort J."/>
            <person name="Robinson-Rechavi M."/>
            <person name="Bucao C."/>
            <person name="Bouchez O."/>
            <person name="Gislard M."/>
            <person name="Lluch J."/>
            <person name="Milhes M."/>
            <person name="Lampietro C."/>
            <person name="Lopez Roques C."/>
            <person name="Donnadieu C."/>
            <person name="Braasch I."/>
            <person name="Desvignes T."/>
            <person name="Postlethwait J."/>
            <person name="Bobe J."/>
            <person name="Guiguen Y."/>
        </authorList>
    </citation>
    <scope>NUCLEOTIDE SEQUENCE</scope>
    <source>
        <strain evidence="9">M-15738</strain>
        <tissue evidence="9">Blood</tissue>
    </source>
</reference>
<evidence type="ECO:0000256" key="3">
    <source>
        <dbReference type="ARBA" id="ARBA00022833"/>
    </source>
</evidence>
<feature type="compositionally biased region" description="Polar residues" evidence="7">
    <location>
        <begin position="93"/>
        <end position="105"/>
    </location>
</feature>
<evidence type="ECO:0000259" key="8">
    <source>
        <dbReference type="PROSITE" id="PS50950"/>
    </source>
</evidence>
<proteinExistence type="predicted"/>
<dbReference type="SUPFAM" id="SSF57716">
    <property type="entry name" value="Glucocorticoid receptor-like (DNA-binding domain)"/>
    <property type="match status" value="1"/>
</dbReference>
<dbReference type="Proteomes" id="UP000823561">
    <property type="component" value="Chromosome 21"/>
</dbReference>
<keyword evidence="6" id="KW-0175">Coiled coil</keyword>
<dbReference type="Pfam" id="PF05485">
    <property type="entry name" value="THAP"/>
    <property type="match status" value="1"/>
</dbReference>
<evidence type="ECO:0000313" key="9">
    <source>
        <dbReference type="EMBL" id="KAG5263746.1"/>
    </source>
</evidence>
<evidence type="ECO:0000256" key="5">
    <source>
        <dbReference type="PROSITE-ProRule" id="PRU00309"/>
    </source>
</evidence>
<dbReference type="GO" id="GO:0008270">
    <property type="term" value="F:zinc ion binding"/>
    <property type="evidence" value="ECO:0007669"/>
    <property type="project" value="UniProtKB-KW"/>
</dbReference>
<evidence type="ECO:0000313" key="10">
    <source>
        <dbReference type="Proteomes" id="UP000823561"/>
    </source>
</evidence>
<evidence type="ECO:0000256" key="1">
    <source>
        <dbReference type="ARBA" id="ARBA00022723"/>
    </source>
</evidence>
<accession>A0AAV6FPQ1</accession>
<evidence type="ECO:0000256" key="2">
    <source>
        <dbReference type="ARBA" id="ARBA00022771"/>
    </source>
</evidence>
<protein>
    <recommendedName>
        <fullName evidence="8">THAP-type domain-containing protein</fullName>
    </recommendedName>
</protein>
<evidence type="ECO:0000256" key="4">
    <source>
        <dbReference type="ARBA" id="ARBA00023125"/>
    </source>
</evidence>
<feature type="region of interest" description="Disordered" evidence="7">
    <location>
        <begin position="90"/>
        <end position="157"/>
    </location>
</feature>
<dbReference type="PROSITE" id="PS50950">
    <property type="entry name" value="ZF_THAP"/>
    <property type="match status" value="1"/>
</dbReference>
<gene>
    <name evidence="9" type="ORF">AALO_G00268130</name>
</gene>
<name>A0AAV6FPQ1_9TELE</name>
<organism evidence="9 10">
    <name type="scientific">Alosa alosa</name>
    <name type="common">allis shad</name>
    <dbReference type="NCBI Taxonomy" id="278164"/>
    <lineage>
        <taxon>Eukaryota</taxon>
        <taxon>Metazoa</taxon>
        <taxon>Chordata</taxon>
        <taxon>Craniata</taxon>
        <taxon>Vertebrata</taxon>
        <taxon>Euteleostomi</taxon>
        <taxon>Actinopterygii</taxon>
        <taxon>Neopterygii</taxon>
        <taxon>Teleostei</taxon>
        <taxon>Clupei</taxon>
        <taxon>Clupeiformes</taxon>
        <taxon>Clupeoidei</taxon>
        <taxon>Clupeidae</taxon>
        <taxon>Alosa</taxon>
    </lineage>
</organism>
<dbReference type="SMART" id="SM00692">
    <property type="entry name" value="DM3"/>
    <property type="match status" value="1"/>
</dbReference>
<keyword evidence="1" id="KW-0479">Metal-binding</keyword>
<dbReference type="InterPro" id="IPR038441">
    <property type="entry name" value="THAP_Znf_sf"/>
</dbReference>
<keyword evidence="10" id="KW-1185">Reference proteome</keyword>
<dbReference type="InterPro" id="IPR026521">
    <property type="entry name" value="THAP2"/>
</dbReference>
<dbReference type="EMBL" id="JADWDJ010000021">
    <property type="protein sequence ID" value="KAG5263746.1"/>
    <property type="molecule type" value="Genomic_DNA"/>
</dbReference>
<dbReference type="AlphaFoldDB" id="A0AAV6FPQ1"/>
<feature type="coiled-coil region" evidence="6">
    <location>
        <begin position="213"/>
        <end position="247"/>
    </location>
</feature>
<dbReference type="InterPro" id="IPR006612">
    <property type="entry name" value="THAP_Znf"/>
</dbReference>
<evidence type="ECO:0000256" key="7">
    <source>
        <dbReference type="SAM" id="MobiDB-lite"/>
    </source>
</evidence>
<dbReference type="PANTHER" id="PTHR47696">
    <property type="entry name" value="THAP DOMAIN-CONTAINING PROTEIN 2"/>
    <property type="match status" value="1"/>
</dbReference>
<evidence type="ECO:0000256" key="6">
    <source>
        <dbReference type="SAM" id="Coils"/>
    </source>
</evidence>
<sequence length="285" mass="32275">MPDFCAAFGCSNERNEKTKKQGITFHRFPNDKLRRNAWKAAVRRKEFEPTHRTVLCSFHFKPEDFDRTGQTVRIKEGVIPSIFKFPDRLSKLPRSTSSSRTSNKAATECPGPGSGRPTDRGLGELDLSERSISLPSTSRSHRTSKATEFPPPQSCTPVRGLSEVSISLYSTSRSSRTSKAEFLPPQSCTPVRGLRPIDLSEESISDHDYALDPAKAKQKLAEYQKEVEKLRRQLRNARDRERRHKKTVNSLLKLDRSFNCSVLALPAQYFSNTPALWLDQASVFM</sequence>
<feature type="domain" description="THAP-type" evidence="8">
    <location>
        <begin position="1"/>
        <end position="83"/>
    </location>
</feature>
<keyword evidence="4 5" id="KW-0238">DNA-binding</keyword>
<dbReference type="GO" id="GO:0003677">
    <property type="term" value="F:DNA binding"/>
    <property type="evidence" value="ECO:0007669"/>
    <property type="project" value="UniProtKB-UniRule"/>
</dbReference>
<dbReference type="PANTHER" id="PTHR47696:SF1">
    <property type="entry name" value="THAP DOMAIN-CONTAINING PROTEIN 2"/>
    <property type="match status" value="1"/>
</dbReference>